<keyword evidence="1" id="KW-0238">DNA-binding</keyword>
<dbReference type="GO" id="GO:0003677">
    <property type="term" value="F:DNA binding"/>
    <property type="evidence" value="ECO:0007669"/>
    <property type="project" value="UniProtKB-KW"/>
</dbReference>
<keyword evidence="2" id="KW-1133">Transmembrane helix</keyword>
<dbReference type="SMART" id="SM00530">
    <property type="entry name" value="HTH_XRE"/>
    <property type="match status" value="1"/>
</dbReference>
<evidence type="ECO:0000256" key="1">
    <source>
        <dbReference type="ARBA" id="ARBA00023125"/>
    </source>
</evidence>
<evidence type="ECO:0000256" key="2">
    <source>
        <dbReference type="SAM" id="Phobius"/>
    </source>
</evidence>
<evidence type="ECO:0000313" key="4">
    <source>
        <dbReference type="EMBL" id="CCC16964.1"/>
    </source>
</evidence>
<feature type="transmembrane region" description="Helical" evidence="2">
    <location>
        <begin position="139"/>
        <end position="161"/>
    </location>
</feature>
<keyword evidence="2" id="KW-0472">Membrane</keyword>
<dbReference type="Pfam" id="PF01381">
    <property type="entry name" value="HTH_3"/>
    <property type="match status" value="1"/>
</dbReference>
<dbReference type="AlphaFoldDB" id="G0M459"/>
<name>G0M459_LACPE</name>
<feature type="transmembrane region" description="Helical" evidence="2">
    <location>
        <begin position="107"/>
        <end position="127"/>
    </location>
</feature>
<gene>
    <name evidence="4" type="ORF">LPENT_01660</name>
</gene>
<reference evidence="4" key="1">
    <citation type="journal article" date="2011" name="J. Bacteriol.">
        <title>Genome Sequence of Lactobacillus pentosus IG1, a Strain Isolated from Spanish-Style Green Olive Fermentations.</title>
        <authorList>
            <person name="Maldonado-Barragan A."/>
            <person name="Caballero-Guerrero B."/>
            <person name="Lucena-Padros H."/>
            <person name="Ruiz-Barba J.L."/>
        </authorList>
    </citation>
    <scope>NUCLEOTIDE SEQUENCE</scope>
    <source>
        <strain evidence="4">IG1</strain>
    </source>
</reference>
<organism evidence="4">
    <name type="scientific">Lactiplantibacillus pentosus IG1</name>
    <dbReference type="NCBI Taxonomy" id="1042160"/>
    <lineage>
        <taxon>Bacteria</taxon>
        <taxon>Bacillati</taxon>
        <taxon>Bacillota</taxon>
        <taxon>Bacilli</taxon>
        <taxon>Lactobacillales</taxon>
        <taxon>Lactobacillaceae</taxon>
        <taxon>Lactiplantibacillus</taxon>
    </lineage>
</organism>
<dbReference type="SUPFAM" id="SSF47413">
    <property type="entry name" value="lambda repressor-like DNA-binding domains"/>
    <property type="match status" value="1"/>
</dbReference>
<dbReference type="InterPro" id="IPR001387">
    <property type="entry name" value="Cro/C1-type_HTH"/>
</dbReference>
<dbReference type="CDD" id="cd00093">
    <property type="entry name" value="HTH_XRE"/>
    <property type="match status" value="1"/>
</dbReference>
<feature type="transmembrane region" description="Helical" evidence="2">
    <location>
        <begin position="181"/>
        <end position="201"/>
    </location>
</feature>
<dbReference type="PROSITE" id="PS50943">
    <property type="entry name" value="HTH_CROC1"/>
    <property type="match status" value="1"/>
</dbReference>
<dbReference type="Gene3D" id="1.10.260.40">
    <property type="entry name" value="lambda repressor-like DNA-binding domains"/>
    <property type="match status" value="1"/>
</dbReference>
<evidence type="ECO:0000259" key="3">
    <source>
        <dbReference type="PROSITE" id="PS50943"/>
    </source>
</evidence>
<dbReference type="PANTHER" id="PTHR46558">
    <property type="entry name" value="TRACRIPTIONAL REGULATORY PROTEIN-RELATED-RELATED"/>
    <property type="match status" value="1"/>
</dbReference>
<accession>G0M459</accession>
<sequence>MNLASKLKQCRTMQHLTQADVASILHVSRKTISGWENNRSYPDLNSLVELSNIYKVPIDDLLRDERLLEHYGEQQKSNARILRISKLCFVLNFLFFLLGYVEFFRLFGIHTLFIPILSLINVIILFSHYPYWEKFTHRLHILAAILVFIIFFTINTALNIVDPYFSEYFSTLDPNTIAGLAIGRIILIAIISINGTSILFFNPFNHASESSLH</sequence>
<feature type="domain" description="HTH cro/C1-type" evidence="3">
    <location>
        <begin position="7"/>
        <end position="61"/>
    </location>
</feature>
<proteinExistence type="predicted"/>
<keyword evidence="2" id="KW-0812">Transmembrane</keyword>
<protein>
    <submittedName>
        <fullName evidence="4">Transcriptional regulator</fullName>
    </submittedName>
</protein>
<dbReference type="InterPro" id="IPR010982">
    <property type="entry name" value="Lambda_DNA-bd_dom_sf"/>
</dbReference>
<feature type="transmembrane region" description="Helical" evidence="2">
    <location>
        <begin position="84"/>
        <end position="101"/>
    </location>
</feature>
<dbReference type="PANTHER" id="PTHR46558:SF4">
    <property type="entry name" value="DNA-BIDING PHAGE PROTEIN"/>
    <property type="match status" value="1"/>
</dbReference>
<dbReference type="EMBL" id="FR874854">
    <property type="protein sequence ID" value="CCC16964.1"/>
    <property type="molecule type" value="Genomic_DNA"/>
</dbReference>